<gene>
    <name evidence="18" type="ORF">ILUMI_06580</name>
</gene>
<sequence length="146" mass="16816">MAALRLRSSLFQKTRSFINMRQIATSKKKEDTAAMRDVAKQCKTEQVPAEPKNWVSYGFDRYNEKMDRNVLHLTFFSTITLGLVCGGFVFMYGPDINLKDWAQREAFVELRRREEKGLLPIDPNLIDPSQITLPSDEELGDTEIII</sequence>
<dbReference type="PANTHER" id="PTHR13327">
    <property type="entry name" value="NADH-UBIQUINONE OXIDOREDUCTASE ESSS SUBUNIT, MITOCHONDRIAL PRECURSOR"/>
    <property type="match status" value="1"/>
</dbReference>
<evidence type="ECO:0000256" key="4">
    <source>
        <dbReference type="ARBA" id="ARBA00018632"/>
    </source>
</evidence>
<evidence type="ECO:0000256" key="10">
    <source>
        <dbReference type="ARBA" id="ARBA00022982"/>
    </source>
</evidence>
<comment type="caution">
    <text evidence="18">The sequence shown here is derived from an EMBL/GenBank/DDBJ whole genome shotgun (WGS) entry which is preliminary data.</text>
</comment>
<evidence type="ECO:0000313" key="19">
    <source>
        <dbReference type="Proteomes" id="UP000801492"/>
    </source>
</evidence>
<protein>
    <recommendedName>
        <fullName evidence="4">NADH dehydrogenase [ubiquinone] 1 beta subcomplex subunit 11, mitochondrial</fullName>
    </recommendedName>
    <alternativeName>
        <fullName evidence="15">Complex I-ESSS</fullName>
    </alternativeName>
    <alternativeName>
        <fullName evidence="14">NADH-ubiquinone oxidoreductase ESSS subunit</fullName>
    </alternativeName>
</protein>
<evidence type="ECO:0000256" key="16">
    <source>
        <dbReference type="ARBA" id="ARBA00046528"/>
    </source>
</evidence>
<dbReference type="PANTHER" id="PTHR13327:SF0">
    <property type="entry name" value="NADH DEHYDROGENASE [UBIQUINONE] 1 BETA SUBCOMPLEX SUBUNIT 11, MITOCHONDRIAL"/>
    <property type="match status" value="1"/>
</dbReference>
<evidence type="ECO:0000256" key="15">
    <source>
        <dbReference type="ARBA" id="ARBA00031387"/>
    </source>
</evidence>
<keyword evidence="9" id="KW-0809">Transit peptide</keyword>
<keyword evidence="12" id="KW-0496">Mitochondrion</keyword>
<comment type="subunit">
    <text evidence="16">Complex I is composed of 45 different subunits. Interacts with BCAP31.</text>
</comment>
<name>A0A8K0GHL8_IGNLU</name>
<dbReference type="InterPro" id="IPR019329">
    <property type="entry name" value="NADH_UbQ_OxRdtase_ESSS_su"/>
</dbReference>
<comment type="similarity">
    <text evidence="3">Belongs to the complex I NDUFB11 subunit family.</text>
</comment>
<proteinExistence type="inferred from homology"/>
<evidence type="ECO:0000256" key="9">
    <source>
        <dbReference type="ARBA" id="ARBA00022946"/>
    </source>
</evidence>
<dbReference type="EMBL" id="VTPC01002734">
    <property type="protein sequence ID" value="KAF2899596.1"/>
    <property type="molecule type" value="Genomic_DNA"/>
</dbReference>
<evidence type="ECO:0000256" key="17">
    <source>
        <dbReference type="SAM" id="Phobius"/>
    </source>
</evidence>
<keyword evidence="6" id="KW-0679">Respiratory chain</keyword>
<evidence type="ECO:0000256" key="5">
    <source>
        <dbReference type="ARBA" id="ARBA00022448"/>
    </source>
</evidence>
<keyword evidence="10" id="KW-0249">Electron transport</keyword>
<evidence type="ECO:0000256" key="6">
    <source>
        <dbReference type="ARBA" id="ARBA00022660"/>
    </source>
</evidence>
<evidence type="ECO:0000256" key="13">
    <source>
        <dbReference type="ARBA" id="ARBA00023136"/>
    </source>
</evidence>
<keyword evidence="19" id="KW-1185">Reference proteome</keyword>
<keyword evidence="13 17" id="KW-0472">Membrane</keyword>
<reference evidence="18" key="1">
    <citation type="submission" date="2019-08" db="EMBL/GenBank/DDBJ databases">
        <title>The genome of the North American firefly Photinus pyralis.</title>
        <authorList>
            <consortium name="Photinus pyralis genome working group"/>
            <person name="Fallon T.R."/>
            <person name="Sander Lower S.E."/>
            <person name="Weng J.-K."/>
        </authorList>
    </citation>
    <scope>NUCLEOTIDE SEQUENCE</scope>
    <source>
        <strain evidence="18">TRF0915ILg1</strain>
        <tissue evidence="18">Whole body</tissue>
    </source>
</reference>
<comment type="subcellular location">
    <subcellularLocation>
        <location evidence="2">Mitochondrion inner membrane</location>
        <topology evidence="2">Single-pass membrane protein</topology>
    </subcellularLocation>
</comment>
<evidence type="ECO:0000256" key="8">
    <source>
        <dbReference type="ARBA" id="ARBA00022792"/>
    </source>
</evidence>
<dbReference type="Proteomes" id="UP000801492">
    <property type="component" value="Unassembled WGS sequence"/>
</dbReference>
<comment type="function">
    <text evidence="1">Accessory subunit of the mitochondrial membrane respiratory chain NADH dehydrogenase (Complex I), that is believed not to be involved in catalysis. Complex I functions in the transfer of electrons from NADH to the respiratory chain. The immediate electron acceptor for the enzyme is believed to be ubiquinone.</text>
</comment>
<dbReference type="OrthoDB" id="5917019at2759"/>
<dbReference type="AlphaFoldDB" id="A0A8K0GHL8"/>
<feature type="transmembrane region" description="Helical" evidence="17">
    <location>
        <begin position="70"/>
        <end position="92"/>
    </location>
</feature>
<keyword evidence="5" id="KW-0813">Transport</keyword>
<organism evidence="18 19">
    <name type="scientific">Ignelater luminosus</name>
    <name type="common">Cucubano</name>
    <name type="synonym">Pyrophorus luminosus</name>
    <dbReference type="NCBI Taxonomy" id="2038154"/>
    <lineage>
        <taxon>Eukaryota</taxon>
        <taxon>Metazoa</taxon>
        <taxon>Ecdysozoa</taxon>
        <taxon>Arthropoda</taxon>
        <taxon>Hexapoda</taxon>
        <taxon>Insecta</taxon>
        <taxon>Pterygota</taxon>
        <taxon>Neoptera</taxon>
        <taxon>Endopterygota</taxon>
        <taxon>Coleoptera</taxon>
        <taxon>Polyphaga</taxon>
        <taxon>Elateriformia</taxon>
        <taxon>Elateroidea</taxon>
        <taxon>Elateridae</taxon>
        <taxon>Agrypninae</taxon>
        <taxon>Pyrophorini</taxon>
        <taxon>Ignelater</taxon>
    </lineage>
</organism>
<evidence type="ECO:0000256" key="14">
    <source>
        <dbReference type="ARBA" id="ARBA00030753"/>
    </source>
</evidence>
<evidence type="ECO:0000256" key="12">
    <source>
        <dbReference type="ARBA" id="ARBA00023128"/>
    </source>
</evidence>
<evidence type="ECO:0000313" key="18">
    <source>
        <dbReference type="EMBL" id="KAF2899596.1"/>
    </source>
</evidence>
<evidence type="ECO:0000256" key="7">
    <source>
        <dbReference type="ARBA" id="ARBA00022692"/>
    </source>
</evidence>
<evidence type="ECO:0000256" key="11">
    <source>
        <dbReference type="ARBA" id="ARBA00022989"/>
    </source>
</evidence>
<keyword evidence="11 17" id="KW-1133">Transmembrane helix</keyword>
<keyword evidence="7 17" id="KW-0812">Transmembrane</keyword>
<keyword evidence="8" id="KW-0999">Mitochondrion inner membrane</keyword>
<dbReference type="GO" id="GO:0005743">
    <property type="term" value="C:mitochondrial inner membrane"/>
    <property type="evidence" value="ECO:0007669"/>
    <property type="project" value="UniProtKB-SubCell"/>
</dbReference>
<dbReference type="Pfam" id="PF10183">
    <property type="entry name" value="ESSS"/>
    <property type="match status" value="1"/>
</dbReference>
<evidence type="ECO:0000256" key="3">
    <source>
        <dbReference type="ARBA" id="ARBA00008915"/>
    </source>
</evidence>
<evidence type="ECO:0000256" key="2">
    <source>
        <dbReference type="ARBA" id="ARBA00004434"/>
    </source>
</evidence>
<evidence type="ECO:0000256" key="1">
    <source>
        <dbReference type="ARBA" id="ARBA00003195"/>
    </source>
</evidence>
<accession>A0A8K0GHL8</accession>